<organism evidence="1 2">
    <name type="scientific">Orchesella dallaii</name>
    <dbReference type="NCBI Taxonomy" id="48710"/>
    <lineage>
        <taxon>Eukaryota</taxon>
        <taxon>Metazoa</taxon>
        <taxon>Ecdysozoa</taxon>
        <taxon>Arthropoda</taxon>
        <taxon>Hexapoda</taxon>
        <taxon>Collembola</taxon>
        <taxon>Entomobryomorpha</taxon>
        <taxon>Entomobryoidea</taxon>
        <taxon>Orchesellidae</taxon>
        <taxon>Orchesellinae</taxon>
        <taxon>Orchesella</taxon>
    </lineage>
</organism>
<reference evidence="1 2" key="1">
    <citation type="submission" date="2024-08" db="EMBL/GenBank/DDBJ databases">
        <authorList>
            <person name="Cucini C."/>
            <person name="Frati F."/>
        </authorList>
    </citation>
    <scope>NUCLEOTIDE SEQUENCE [LARGE SCALE GENOMIC DNA]</scope>
</reference>
<dbReference type="EMBL" id="CAXLJM020000012">
    <property type="protein sequence ID" value="CAL8076742.1"/>
    <property type="molecule type" value="Genomic_DNA"/>
</dbReference>
<evidence type="ECO:0000313" key="1">
    <source>
        <dbReference type="EMBL" id="CAL8076742.1"/>
    </source>
</evidence>
<proteinExistence type="predicted"/>
<accession>A0ABP1PTC4</accession>
<dbReference type="Proteomes" id="UP001642540">
    <property type="component" value="Unassembled WGS sequence"/>
</dbReference>
<gene>
    <name evidence="1" type="ORF">ODALV1_LOCUS3574</name>
</gene>
<name>A0ABP1PTC4_9HEXA</name>
<protein>
    <recommendedName>
        <fullName evidence="3">F-box domain-containing protein</fullName>
    </recommendedName>
</protein>
<sequence length="590" mass="67619">MNTRLRSSQNQCVQAIQARTQGSMQQLDETRNPLLQYPVLKNLFDAVYLSSSDLMNCRLVCWEWYKASLGRWRKEATLTLTDDGPLVTSNEFDNSMRAFRYGSVIGLRLQELLEMVDVPTDPVHFLQNKSFRKYNIIFWNGLGIREPEKLKFWGIIGPLMTHLTMSRTENFNPNDLAQVLFEYVPKLHSLTYANEYIMQPSEFPYPFGLFPIRMEGFLTNWDERLRPMDSQILISLANLDISIGVNCFPLSWIYFLARVPNIKVLTLRLISCAHWNPVGRVDHPNELLLIVRALLTVREELGPNYFSQLKELHLIGFMDHQNDLLPEYILAPLRELRLGITYLSLDITPNRGATALKQMLMMYSGTLEKLHVYRNDESTIPHQEFPYGVELPHLTHLHLTGPIIKNMNFLQKVPNLRVLMLDYECTRIKCMTGTFSRGRWQNVVLPRMEELYLAKELCGGVTVKGLMRLMPNLKKLRIGLGNEGFAMLCKIGRNLESLVLEPNAVTESAILGIVGGEIHSVPNITDLKELMSFTMGNLHHSTKGQLSNDSIVRGILACQKLKHVSITAPSRASKKVKEMLTSKFPQRKGW</sequence>
<evidence type="ECO:0008006" key="3">
    <source>
        <dbReference type="Google" id="ProtNLM"/>
    </source>
</evidence>
<evidence type="ECO:0000313" key="2">
    <source>
        <dbReference type="Proteomes" id="UP001642540"/>
    </source>
</evidence>
<comment type="caution">
    <text evidence="1">The sequence shown here is derived from an EMBL/GenBank/DDBJ whole genome shotgun (WGS) entry which is preliminary data.</text>
</comment>
<keyword evidence="2" id="KW-1185">Reference proteome</keyword>
<dbReference type="InterPro" id="IPR032675">
    <property type="entry name" value="LRR_dom_sf"/>
</dbReference>
<dbReference type="SUPFAM" id="SSF52047">
    <property type="entry name" value="RNI-like"/>
    <property type="match status" value="1"/>
</dbReference>
<dbReference type="Gene3D" id="3.80.10.10">
    <property type="entry name" value="Ribonuclease Inhibitor"/>
    <property type="match status" value="1"/>
</dbReference>